<feature type="binding site" evidence="9">
    <location>
        <position position="174"/>
    </location>
    <ligand>
        <name>substrate</name>
    </ligand>
</feature>
<evidence type="ECO:0000313" key="12">
    <source>
        <dbReference type="Proteomes" id="UP000470384"/>
    </source>
</evidence>
<dbReference type="OrthoDB" id="9809429at2"/>
<dbReference type="GO" id="GO:0019563">
    <property type="term" value="P:glycerol catabolic process"/>
    <property type="evidence" value="ECO:0007669"/>
    <property type="project" value="TreeGrafter"/>
</dbReference>
<comment type="pathway">
    <text evidence="3">Carbohydrate metabolism; erythritol degradation.</text>
</comment>
<feature type="active site" description="Electrophile" evidence="9">
    <location>
        <position position="98"/>
    </location>
</feature>
<proteinExistence type="inferred from homology"/>
<feature type="binding site" evidence="9">
    <location>
        <begin position="235"/>
        <end position="236"/>
    </location>
    <ligand>
        <name>substrate</name>
    </ligand>
</feature>
<name>A0A845QCJ1_9HYPH</name>
<evidence type="ECO:0000256" key="5">
    <source>
        <dbReference type="ARBA" id="ARBA00022432"/>
    </source>
</evidence>
<dbReference type="InterPro" id="IPR000652">
    <property type="entry name" value="Triosephosphate_isomerase"/>
</dbReference>
<evidence type="ECO:0000256" key="4">
    <source>
        <dbReference type="ARBA" id="ARBA00007422"/>
    </source>
</evidence>
<dbReference type="UniPathway" id="UPA00138"/>
<dbReference type="Pfam" id="PF00121">
    <property type="entry name" value="TIM"/>
    <property type="match status" value="1"/>
</dbReference>
<keyword evidence="8 9" id="KW-0413">Isomerase</keyword>
<dbReference type="GO" id="GO:0006094">
    <property type="term" value="P:gluconeogenesis"/>
    <property type="evidence" value="ECO:0007669"/>
    <property type="project" value="UniProtKB-UniRule"/>
</dbReference>
<organism evidence="11 12">
    <name type="scientific">Pyruvatibacter mobilis</name>
    <dbReference type="NCBI Taxonomy" id="1712261"/>
    <lineage>
        <taxon>Bacteria</taxon>
        <taxon>Pseudomonadati</taxon>
        <taxon>Pseudomonadota</taxon>
        <taxon>Alphaproteobacteria</taxon>
        <taxon>Hyphomicrobiales</taxon>
        <taxon>Parvibaculaceae</taxon>
        <taxon>Pyruvatibacter</taxon>
    </lineage>
</organism>
<dbReference type="GO" id="GO:0004807">
    <property type="term" value="F:triose-phosphate isomerase activity"/>
    <property type="evidence" value="ECO:0007669"/>
    <property type="project" value="UniProtKB-UniRule"/>
</dbReference>
<comment type="caution">
    <text evidence="11">The sequence shown here is derived from an EMBL/GenBank/DDBJ whole genome shotgun (WGS) entry which is preliminary data.</text>
</comment>
<dbReference type="InterPro" id="IPR020861">
    <property type="entry name" value="Triosephosphate_isomerase_AS"/>
</dbReference>
<dbReference type="HAMAP" id="MF_00147_B">
    <property type="entry name" value="TIM_B"/>
    <property type="match status" value="1"/>
</dbReference>
<dbReference type="InterPro" id="IPR035990">
    <property type="entry name" value="TIM_sf"/>
</dbReference>
<dbReference type="InterPro" id="IPR022896">
    <property type="entry name" value="TrioseP_Isoase_bac/euk"/>
</dbReference>
<dbReference type="NCBIfam" id="TIGR00419">
    <property type="entry name" value="tim"/>
    <property type="match status" value="1"/>
</dbReference>
<evidence type="ECO:0000256" key="2">
    <source>
        <dbReference type="ARBA" id="ARBA00004680"/>
    </source>
</evidence>
<dbReference type="PROSITE" id="PS00171">
    <property type="entry name" value="TIM_1"/>
    <property type="match status" value="1"/>
</dbReference>
<comment type="pathway">
    <text evidence="9 10">Carbohydrate biosynthesis; gluconeogenesis.</text>
</comment>
<dbReference type="UniPathway" id="UPA01066"/>
<gene>
    <name evidence="9" type="primary">tpiA</name>
    <name evidence="11" type="ORF">GTQ45_10410</name>
</gene>
<dbReference type="GO" id="GO:0046166">
    <property type="term" value="P:glyceraldehyde-3-phosphate biosynthetic process"/>
    <property type="evidence" value="ECO:0007669"/>
    <property type="project" value="TreeGrafter"/>
</dbReference>
<dbReference type="SUPFAM" id="SSF51351">
    <property type="entry name" value="Triosephosphate isomerase (TIM)"/>
    <property type="match status" value="1"/>
</dbReference>
<accession>A0A845QCJ1</accession>
<dbReference type="InterPro" id="IPR013785">
    <property type="entry name" value="Aldolase_TIM"/>
</dbReference>
<feature type="binding site" evidence="9">
    <location>
        <position position="214"/>
    </location>
    <ligand>
        <name>substrate</name>
    </ligand>
</feature>
<reference evidence="11 12" key="1">
    <citation type="journal article" date="2016" name="Int. J. Syst. Evol. Microbiol.">
        <title>Pyruvatibacter mobilis gen. nov., sp. nov., a marine bacterium from the culture broth of Picochlorum sp. 122.</title>
        <authorList>
            <person name="Wang G."/>
            <person name="Tang M."/>
            <person name="Wu H."/>
            <person name="Dai S."/>
            <person name="Li T."/>
            <person name="Chen C."/>
            <person name="He H."/>
            <person name="Fan J."/>
            <person name="Xiang W."/>
            <person name="Li X."/>
        </authorList>
    </citation>
    <scope>NUCLEOTIDE SEQUENCE [LARGE SCALE GENOMIC DNA]</scope>
    <source>
        <strain evidence="11 12">GYP-11</strain>
    </source>
</reference>
<protein>
    <recommendedName>
        <fullName evidence="9 10">Triosephosphate isomerase</fullName>
        <shortName evidence="9">TIM</shortName>
        <shortName evidence="9">TPI</shortName>
        <ecNumber evidence="9 10">5.3.1.1</ecNumber>
    </recommendedName>
    <alternativeName>
        <fullName evidence="9">Triose-phosphate isomerase</fullName>
    </alternativeName>
</protein>
<dbReference type="GeneID" id="300654855"/>
<comment type="function">
    <text evidence="9">Involved in the gluconeogenesis. Catalyzes stereospecifically the conversion of dihydroxyacetone phosphate (DHAP) to D-glyceraldehyde-3-phosphate (G3P).</text>
</comment>
<dbReference type="RefSeq" id="WP_160588111.1">
    <property type="nucleotide sequence ID" value="NZ_BMHN01000001.1"/>
</dbReference>
<evidence type="ECO:0000256" key="10">
    <source>
        <dbReference type="RuleBase" id="RU363013"/>
    </source>
</evidence>
<evidence type="ECO:0000256" key="3">
    <source>
        <dbReference type="ARBA" id="ARBA00004939"/>
    </source>
</evidence>
<comment type="subcellular location">
    <subcellularLocation>
        <location evidence="9 10">Cytoplasm</location>
    </subcellularLocation>
</comment>
<sequence>MTDRRPLVAGNWKMNGLSAAAAELDALAKALADRPAPACDVMIAPPFTLLAPFVAAASGTPIAIGGQDCSHLEPGAHTGDIAAVMLRDIGATSVIVGHSERRQDHHETDDLVRLKAEAAHEAGLVAIVCIGETEPERDRDQTLNVVTTQLAGSVPDAATADNTIIAYEPVWAIGTGRTPTAADVATVHGTIREVLVERFGEDIGNGLRILYGGSVKPANAGELMAVANVDGALVGGASLKAADFDGIIDAYR</sequence>
<evidence type="ECO:0000256" key="6">
    <source>
        <dbReference type="ARBA" id="ARBA00022490"/>
    </source>
</evidence>
<keyword evidence="7 9" id="KW-0324">Glycolysis</keyword>
<dbReference type="GO" id="GO:0005829">
    <property type="term" value="C:cytosol"/>
    <property type="evidence" value="ECO:0007669"/>
    <property type="project" value="TreeGrafter"/>
</dbReference>
<comment type="subunit">
    <text evidence="9 10">Homodimer.</text>
</comment>
<dbReference type="CDD" id="cd00311">
    <property type="entry name" value="TIM"/>
    <property type="match status" value="1"/>
</dbReference>
<dbReference type="Proteomes" id="UP000470384">
    <property type="component" value="Unassembled WGS sequence"/>
</dbReference>
<evidence type="ECO:0000256" key="1">
    <source>
        <dbReference type="ARBA" id="ARBA00000148"/>
    </source>
</evidence>
<comment type="catalytic activity">
    <reaction evidence="1">
        <text>L-erythrulose 1-phosphate = D-erythrulose 4-phosphate</text>
        <dbReference type="Rhea" id="RHEA:49588"/>
        <dbReference type="ChEBI" id="CHEBI:58002"/>
        <dbReference type="ChEBI" id="CHEBI:90796"/>
        <dbReference type="EC" id="5.3.1.33"/>
    </reaction>
</comment>
<dbReference type="AlphaFoldDB" id="A0A845QCJ1"/>
<dbReference type="PROSITE" id="PS51440">
    <property type="entry name" value="TIM_2"/>
    <property type="match status" value="1"/>
</dbReference>
<comment type="catalytic activity">
    <reaction evidence="9 10">
        <text>D-glyceraldehyde 3-phosphate = dihydroxyacetone phosphate</text>
        <dbReference type="Rhea" id="RHEA:18585"/>
        <dbReference type="ChEBI" id="CHEBI:57642"/>
        <dbReference type="ChEBI" id="CHEBI:59776"/>
        <dbReference type="EC" id="5.3.1.1"/>
    </reaction>
</comment>
<dbReference type="EC" id="5.3.1.1" evidence="9 10"/>
<comment type="similarity">
    <text evidence="4 9 10">Belongs to the triosephosphate isomerase family.</text>
</comment>
<feature type="active site" description="Proton acceptor" evidence="9">
    <location>
        <position position="168"/>
    </location>
</feature>
<comment type="pathway">
    <text evidence="2 9 10">Carbohydrate degradation; glycolysis; D-glyceraldehyde 3-phosphate from glycerone phosphate: step 1/1.</text>
</comment>
<dbReference type="UniPathway" id="UPA00109">
    <property type="reaction ID" value="UER00189"/>
</dbReference>
<dbReference type="FunFam" id="3.20.20.70:FF:000016">
    <property type="entry name" value="Triosephosphate isomerase"/>
    <property type="match status" value="1"/>
</dbReference>
<evidence type="ECO:0000256" key="8">
    <source>
        <dbReference type="ARBA" id="ARBA00023235"/>
    </source>
</evidence>
<dbReference type="PANTHER" id="PTHR21139">
    <property type="entry name" value="TRIOSEPHOSPHATE ISOMERASE"/>
    <property type="match status" value="1"/>
</dbReference>
<dbReference type="EMBL" id="WXYQ01000006">
    <property type="protein sequence ID" value="NBG96144.1"/>
    <property type="molecule type" value="Genomic_DNA"/>
</dbReference>
<keyword evidence="5 9" id="KW-0312">Gluconeogenesis</keyword>
<evidence type="ECO:0000313" key="11">
    <source>
        <dbReference type="EMBL" id="NBG96144.1"/>
    </source>
</evidence>
<dbReference type="Gene3D" id="3.20.20.70">
    <property type="entry name" value="Aldolase class I"/>
    <property type="match status" value="1"/>
</dbReference>
<dbReference type="PANTHER" id="PTHR21139:SF42">
    <property type="entry name" value="TRIOSEPHOSPHATE ISOMERASE"/>
    <property type="match status" value="1"/>
</dbReference>
<keyword evidence="12" id="KW-1185">Reference proteome</keyword>
<keyword evidence="6 9" id="KW-0963">Cytoplasm</keyword>
<evidence type="ECO:0000256" key="9">
    <source>
        <dbReference type="HAMAP-Rule" id="MF_00147"/>
    </source>
</evidence>
<evidence type="ECO:0000256" key="7">
    <source>
        <dbReference type="ARBA" id="ARBA00023152"/>
    </source>
</evidence>
<feature type="binding site" evidence="9">
    <location>
        <begin position="11"/>
        <end position="13"/>
    </location>
    <ligand>
        <name>substrate</name>
    </ligand>
</feature>
<dbReference type="GO" id="GO:0006096">
    <property type="term" value="P:glycolytic process"/>
    <property type="evidence" value="ECO:0007669"/>
    <property type="project" value="UniProtKB-UniRule"/>
</dbReference>